<evidence type="ECO:0000259" key="2">
    <source>
        <dbReference type="PROSITE" id="PS50181"/>
    </source>
</evidence>
<feature type="region of interest" description="Disordered" evidence="1">
    <location>
        <begin position="1"/>
        <end position="32"/>
    </location>
</feature>
<reference evidence="3" key="1">
    <citation type="submission" date="2021-02" db="EMBL/GenBank/DDBJ databases">
        <authorList>
            <person name="Nowell W R."/>
        </authorList>
    </citation>
    <scope>NUCLEOTIDE SEQUENCE</scope>
</reference>
<comment type="caution">
    <text evidence="3">The sequence shown here is derived from an EMBL/GenBank/DDBJ whole genome shotgun (WGS) entry which is preliminary data.</text>
</comment>
<dbReference type="EMBL" id="CAJOAX010004742">
    <property type="protein sequence ID" value="CAF3919300.1"/>
    <property type="molecule type" value="Genomic_DNA"/>
</dbReference>
<dbReference type="PROSITE" id="PS50181">
    <property type="entry name" value="FBOX"/>
    <property type="match status" value="1"/>
</dbReference>
<dbReference type="SUPFAM" id="SSF52047">
    <property type="entry name" value="RNI-like"/>
    <property type="match status" value="1"/>
</dbReference>
<evidence type="ECO:0000313" key="3">
    <source>
        <dbReference type="EMBL" id="CAF3919300.1"/>
    </source>
</evidence>
<proteinExistence type="predicted"/>
<feature type="domain" description="F-box" evidence="2">
    <location>
        <begin position="32"/>
        <end position="79"/>
    </location>
</feature>
<sequence>MERTKRQRQNSYADDKQKKLKNDPNRSSKTSCTHFEDIPNEIIYDIFEFLDVYHMYTAFFNLNIRFQNLLTDSNLSIKINLSLMSRSTFEHQYKHIIRLNKHRISSLRLSNLFTIDMIFSPIRIVSKLTRLQTLHINNIESKYVQKLLKYLVSLSCLSSLIIVIVDCVENKNKLYSRIFRLPVLKYCKVTMTKFIESEPLSIAINKYSSIEHLVINNGCYLDELISLLSYVPQLRHISLHDLYGTFIEQTESHSIVFNYLTHISINKTNMTFDELELLIRNHFPQIQRLYFSKNFDNEFLNANRWERLISSYMLQLRIFDFHCISSGYNQQNFQDLLDHFNSPFWIERQWFFTHHIRPTSIDSYNYMTIFSTNPYRRKYYTIYGENGDKYCSDDQKINLNTVHFVRIENIKAINDCNNYFPNVTELTLICKSIYENQIRLSSILNSILPLKQLTKLIFDIYHYRLTTIIELLYFTSNIHTLVLNCTSLCEASFIFILQYNKNFQLISKINKIFNLIILTECTFEVTKLLVNLCPQLQYLTINIKKDDFVRTLQFLLSKDSHCSRHLFSVCLQYISKNQILILNELIKSDKLFSHCFMKVTEHSSGNVYLWW</sequence>
<dbReference type="InterPro" id="IPR032675">
    <property type="entry name" value="LRR_dom_sf"/>
</dbReference>
<protein>
    <recommendedName>
        <fullName evidence="2">F-box domain-containing protein</fullName>
    </recommendedName>
</protein>
<dbReference type="Proteomes" id="UP000663823">
    <property type="component" value="Unassembled WGS sequence"/>
</dbReference>
<feature type="compositionally biased region" description="Basic and acidic residues" evidence="1">
    <location>
        <begin position="13"/>
        <end position="26"/>
    </location>
</feature>
<name>A0A819IJR6_9BILA</name>
<evidence type="ECO:0000256" key="1">
    <source>
        <dbReference type="SAM" id="MobiDB-lite"/>
    </source>
</evidence>
<dbReference type="Gene3D" id="3.80.10.10">
    <property type="entry name" value="Ribonuclease Inhibitor"/>
    <property type="match status" value="1"/>
</dbReference>
<dbReference type="InterPro" id="IPR001810">
    <property type="entry name" value="F-box_dom"/>
</dbReference>
<evidence type="ECO:0000313" key="4">
    <source>
        <dbReference type="Proteomes" id="UP000663823"/>
    </source>
</evidence>
<organism evidence="3 4">
    <name type="scientific">Rotaria sordida</name>
    <dbReference type="NCBI Taxonomy" id="392033"/>
    <lineage>
        <taxon>Eukaryota</taxon>
        <taxon>Metazoa</taxon>
        <taxon>Spiralia</taxon>
        <taxon>Gnathifera</taxon>
        <taxon>Rotifera</taxon>
        <taxon>Eurotatoria</taxon>
        <taxon>Bdelloidea</taxon>
        <taxon>Philodinida</taxon>
        <taxon>Philodinidae</taxon>
        <taxon>Rotaria</taxon>
    </lineage>
</organism>
<dbReference type="AlphaFoldDB" id="A0A819IJR6"/>
<gene>
    <name evidence="3" type="ORF">OTI717_LOCUS24734</name>
</gene>
<accession>A0A819IJR6</accession>